<feature type="domain" description="Nudix hydrolase" evidence="3">
    <location>
        <begin position="22"/>
        <end position="156"/>
    </location>
</feature>
<evidence type="ECO:0000256" key="2">
    <source>
        <dbReference type="ARBA" id="ARBA00022801"/>
    </source>
</evidence>
<evidence type="ECO:0000313" key="4">
    <source>
        <dbReference type="EMBL" id="GGY97682.1"/>
    </source>
</evidence>
<comment type="caution">
    <text evidence="4">The sequence shown here is derived from an EMBL/GenBank/DDBJ whole genome shotgun (WGS) entry which is preliminary data.</text>
</comment>
<dbReference type="PANTHER" id="PTHR11839:SF18">
    <property type="entry name" value="NUDIX HYDROLASE DOMAIN-CONTAINING PROTEIN"/>
    <property type="match status" value="1"/>
</dbReference>
<dbReference type="GO" id="GO:0005829">
    <property type="term" value="C:cytosol"/>
    <property type="evidence" value="ECO:0007669"/>
    <property type="project" value="TreeGrafter"/>
</dbReference>
<dbReference type="GO" id="GO:0016787">
    <property type="term" value="F:hydrolase activity"/>
    <property type="evidence" value="ECO:0007669"/>
    <property type="project" value="UniProtKB-KW"/>
</dbReference>
<keyword evidence="5" id="KW-1185">Reference proteome</keyword>
<reference evidence="4" key="2">
    <citation type="submission" date="2020-09" db="EMBL/GenBank/DDBJ databases">
        <authorList>
            <person name="Sun Q."/>
            <person name="Ohkuma M."/>
        </authorList>
    </citation>
    <scope>NUCLEOTIDE SEQUENCE</scope>
    <source>
        <strain evidence="4">JCM 4815</strain>
    </source>
</reference>
<dbReference type="Proteomes" id="UP000622166">
    <property type="component" value="Unassembled WGS sequence"/>
</dbReference>
<dbReference type="GO" id="GO:0006753">
    <property type="term" value="P:nucleoside phosphate metabolic process"/>
    <property type="evidence" value="ECO:0007669"/>
    <property type="project" value="TreeGrafter"/>
</dbReference>
<comment type="cofactor">
    <cofactor evidence="1">
        <name>Mg(2+)</name>
        <dbReference type="ChEBI" id="CHEBI:18420"/>
    </cofactor>
</comment>
<protein>
    <submittedName>
        <fullName evidence="4">ADP-ribose pyrophosphatase</fullName>
    </submittedName>
</protein>
<dbReference type="InterPro" id="IPR015797">
    <property type="entry name" value="NUDIX_hydrolase-like_dom_sf"/>
</dbReference>
<keyword evidence="2" id="KW-0378">Hydrolase</keyword>
<name>A0A918PBI8_9ACTN</name>
<dbReference type="GO" id="GO:0019693">
    <property type="term" value="P:ribose phosphate metabolic process"/>
    <property type="evidence" value="ECO:0007669"/>
    <property type="project" value="TreeGrafter"/>
</dbReference>
<gene>
    <name evidence="4" type="ORF">GCM10010365_15210</name>
</gene>
<dbReference type="SUPFAM" id="SSF55811">
    <property type="entry name" value="Nudix"/>
    <property type="match status" value="1"/>
</dbReference>
<dbReference type="Gene3D" id="3.90.79.10">
    <property type="entry name" value="Nucleoside Triphosphate Pyrophosphohydrolase"/>
    <property type="match status" value="1"/>
</dbReference>
<dbReference type="EMBL" id="BMVW01000002">
    <property type="protein sequence ID" value="GGY97682.1"/>
    <property type="molecule type" value="Genomic_DNA"/>
</dbReference>
<dbReference type="PROSITE" id="PS51462">
    <property type="entry name" value="NUDIX"/>
    <property type="match status" value="1"/>
</dbReference>
<sequence>MYTSEHLAVFRDEVIRPDGMDGTYDWVAVPDMVRVAALVDGDLLVAEQFHYLTGLMWQLPGGSVDPSDRDPLAAAQRELREETGYKGGLWTSYGAVNPLPGLTPARVHLWRAEHLVLGDAAPDPAEADLRLRRVSLRTAAQAVREGRLPCATSVALIRAIVLGRDGDL</sequence>
<reference evidence="4" key="1">
    <citation type="journal article" date="2014" name="Int. J. Syst. Evol. Microbiol.">
        <title>Complete genome sequence of Corynebacterium casei LMG S-19264T (=DSM 44701T), isolated from a smear-ripened cheese.</title>
        <authorList>
            <consortium name="US DOE Joint Genome Institute (JGI-PGF)"/>
            <person name="Walter F."/>
            <person name="Albersmeier A."/>
            <person name="Kalinowski J."/>
            <person name="Ruckert C."/>
        </authorList>
    </citation>
    <scope>NUCLEOTIDE SEQUENCE</scope>
    <source>
        <strain evidence="4">JCM 4815</strain>
    </source>
</reference>
<accession>A0A918PBI8</accession>
<dbReference type="Pfam" id="PF00293">
    <property type="entry name" value="NUDIX"/>
    <property type="match status" value="1"/>
</dbReference>
<evidence type="ECO:0000313" key="5">
    <source>
        <dbReference type="Proteomes" id="UP000622166"/>
    </source>
</evidence>
<evidence type="ECO:0000256" key="1">
    <source>
        <dbReference type="ARBA" id="ARBA00001946"/>
    </source>
</evidence>
<proteinExistence type="predicted"/>
<dbReference type="PANTHER" id="PTHR11839">
    <property type="entry name" value="UDP/ADP-SUGAR PYROPHOSPHATASE"/>
    <property type="match status" value="1"/>
</dbReference>
<evidence type="ECO:0000259" key="3">
    <source>
        <dbReference type="PROSITE" id="PS51462"/>
    </source>
</evidence>
<dbReference type="InterPro" id="IPR000086">
    <property type="entry name" value="NUDIX_hydrolase_dom"/>
</dbReference>
<organism evidence="4 5">
    <name type="scientific">Streptomyces poonensis</name>
    <dbReference type="NCBI Taxonomy" id="68255"/>
    <lineage>
        <taxon>Bacteria</taxon>
        <taxon>Bacillati</taxon>
        <taxon>Actinomycetota</taxon>
        <taxon>Actinomycetes</taxon>
        <taxon>Kitasatosporales</taxon>
        <taxon>Streptomycetaceae</taxon>
        <taxon>Streptomyces</taxon>
    </lineage>
</organism>
<dbReference type="AlphaFoldDB" id="A0A918PBI8"/>